<sequence length="155" mass="17594">MDHTHHGEHSPTKTTSASHSMSMTINWNYETVIVFDFFRTSTPSGLFIACLCVSGFCYGFEAFRHHRSNYDRVLVEMIQKERNSLMGGIDMEDDLKSRPAKKSEQYYQLIRAGLHGIEVTVGFLIMLITMSMNAFLFLSIVAGSSAGFYVYQKVL</sequence>
<comment type="subcellular location">
    <subcellularLocation>
        <location evidence="4">Membrane</location>
        <topology evidence="4">Multi-pass membrane protein</topology>
    </subcellularLocation>
</comment>
<keyword evidence="4" id="KW-0187">Copper transport</keyword>
<keyword evidence="3 4" id="KW-0472">Membrane</keyword>
<dbReference type="GeneID" id="42002734"/>
<evidence type="ECO:0000313" key="6">
    <source>
        <dbReference type="Proteomes" id="UP000319731"/>
    </source>
</evidence>
<dbReference type="PANTHER" id="PTHR12483:SF115">
    <property type="entry name" value="COPPER TRANSPORT PROTEIN"/>
    <property type="match status" value="1"/>
</dbReference>
<keyword evidence="4" id="KW-0813">Transport</keyword>
<dbReference type="Proteomes" id="UP000319731">
    <property type="component" value="Unassembled WGS sequence"/>
</dbReference>
<evidence type="ECO:0000313" key="5">
    <source>
        <dbReference type="EMBL" id="TPX36207.1"/>
    </source>
</evidence>
<dbReference type="Pfam" id="PF04145">
    <property type="entry name" value="Ctr"/>
    <property type="match status" value="1"/>
</dbReference>
<evidence type="ECO:0000256" key="1">
    <source>
        <dbReference type="ARBA" id="ARBA00022692"/>
    </source>
</evidence>
<proteinExistence type="inferred from homology"/>
<comment type="similarity">
    <text evidence="4">Belongs to the copper transporter (Ctr) (TC 1.A.56) family. SLC31A subfamily.</text>
</comment>
<dbReference type="InterPro" id="IPR007274">
    <property type="entry name" value="Cop_transporter"/>
</dbReference>
<keyword evidence="2 4" id="KW-1133">Transmembrane helix</keyword>
<dbReference type="EMBL" id="QEAO01000005">
    <property type="protein sequence ID" value="TPX36207.1"/>
    <property type="molecule type" value="Genomic_DNA"/>
</dbReference>
<keyword evidence="4" id="KW-0186">Copper</keyword>
<reference evidence="5 6" key="1">
    <citation type="journal article" date="2019" name="Sci. Rep.">
        <title>Comparative genomics of chytrid fungi reveal insights into the obligate biotrophic and pathogenic lifestyle of Synchytrium endobioticum.</title>
        <authorList>
            <person name="van de Vossenberg B.T.L.H."/>
            <person name="Warris S."/>
            <person name="Nguyen H.D.T."/>
            <person name="van Gent-Pelzer M.P.E."/>
            <person name="Joly D.L."/>
            <person name="van de Geest H.C."/>
            <person name="Bonants P.J.M."/>
            <person name="Smith D.S."/>
            <person name="Levesque C.A."/>
            <person name="van der Lee T.A.J."/>
        </authorList>
    </citation>
    <scope>NUCLEOTIDE SEQUENCE [LARGE SCALE GENOMIC DNA]</scope>
    <source>
        <strain evidence="5 6">JEL517</strain>
    </source>
</reference>
<name>A0A507C5E2_9FUNG</name>
<protein>
    <recommendedName>
        <fullName evidence="4">Copper transport protein</fullName>
    </recommendedName>
</protein>
<gene>
    <name evidence="5" type="ORF">SmJEL517_g01509</name>
</gene>
<dbReference type="OrthoDB" id="161814at2759"/>
<comment type="caution">
    <text evidence="5">The sequence shown here is derived from an EMBL/GenBank/DDBJ whole genome shotgun (WGS) entry which is preliminary data.</text>
</comment>
<keyword evidence="6" id="KW-1185">Reference proteome</keyword>
<keyword evidence="4" id="KW-0406">Ion transport</keyword>
<dbReference type="GO" id="GO:0016020">
    <property type="term" value="C:membrane"/>
    <property type="evidence" value="ECO:0007669"/>
    <property type="project" value="UniProtKB-SubCell"/>
</dbReference>
<evidence type="ECO:0000256" key="4">
    <source>
        <dbReference type="RuleBase" id="RU367022"/>
    </source>
</evidence>
<dbReference type="RefSeq" id="XP_031026520.1">
    <property type="nucleotide sequence ID" value="XM_031167437.1"/>
</dbReference>
<dbReference type="AlphaFoldDB" id="A0A507C5E2"/>
<accession>A0A507C5E2</accession>
<dbReference type="PANTHER" id="PTHR12483">
    <property type="entry name" value="SOLUTE CARRIER FAMILY 31 COPPER TRANSPORTERS"/>
    <property type="match status" value="1"/>
</dbReference>
<evidence type="ECO:0000256" key="2">
    <source>
        <dbReference type="ARBA" id="ARBA00022989"/>
    </source>
</evidence>
<feature type="transmembrane region" description="Helical" evidence="4">
    <location>
        <begin position="45"/>
        <end position="63"/>
    </location>
</feature>
<evidence type="ECO:0000256" key="3">
    <source>
        <dbReference type="ARBA" id="ARBA00023136"/>
    </source>
</evidence>
<keyword evidence="1 4" id="KW-0812">Transmembrane</keyword>
<dbReference type="GO" id="GO:0005375">
    <property type="term" value="F:copper ion transmembrane transporter activity"/>
    <property type="evidence" value="ECO:0007669"/>
    <property type="project" value="UniProtKB-UniRule"/>
</dbReference>
<organism evidence="5 6">
    <name type="scientific">Synchytrium microbalum</name>
    <dbReference type="NCBI Taxonomy" id="1806994"/>
    <lineage>
        <taxon>Eukaryota</taxon>
        <taxon>Fungi</taxon>
        <taxon>Fungi incertae sedis</taxon>
        <taxon>Chytridiomycota</taxon>
        <taxon>Chytridiomycota incertae sedis</taxon>
        <taxon>Chytridiomycetes</taxon>
        <taxon>Synchytriales</taxon>
        <taxon>Synchytriaceae</taxon>
        <taxon>Synchytrium</taxon>
    </lineage>
</organism>